<gene>
    <name evidence="2" type="ORF">ACFYKT_06080</name>
</gene>
<dbReference type="Pfam" id="PF11553">
    <property type="entry name" value="DUF3231"/>
    <property type="match status" value="2"/>
</dbReference>
<protein>
    <submittedName>
        <fullName evidence="2">DUF3231 family protein</fullName>
    </submittedName>
</protein>
<dbReference type="Gene3D" id="1.20.1260.10">
    <property type="match status" value="2"/>
</dbReference>
<evidence type="ECO:0000313" key="3">
    <source>
        <dbReference type="Proteomes" id="UP001601058"/>
    </source>
</evidence>
<reference evidence="2 3" key="1">
    <citation type="submission" date="2024-08" db="EMBL/GenBank/DDBJ databases">
        <title>Two novel Cytobacillus novel species.</title>
        <authorList>
            <person name="Liu G."/>
        </authorList>
    </citation>
    <scope>NUCLEOTIDE SEQUENCE [LARGE SCALE GENOMIC DNA]</scope>
    <source>
        <strain evidence="2 3">FJAT-53684</strain>
    </source>
</reference>
<keyword evidence="3" id="KW-1185">Reference proteome</keyword>
<proteinExistence type="predicted"/>
<dbReference type="InterPro" id="IPR021617">
    <property type="entry name" value="DUF3231"/>
</dbReference>
<name>A0ABW6JWQ9_9BACI</name>
<keyword evidence="1" id="KW-0812">Transmembrane</keyword>
<accession>A0ABW6JWQ9</accession>
<dbReference type="Proteomes" id="UP001601058">
    <property type="component" value="Unassembled WGS sequence"/>
</dbReference>
<evidence type="ECO:0000313" key="2">
    <source>
        <dbReference type="EMBL" id="MFE8695934.1"/>
    </source>
</evidence>
<sequence>MENISHPVELSSAEIANLWTQYINDSLSICILTHSIAKAKDEEIKDILTFALSLAESHIEKITEFMNEENFPIPKGFSIEEDVNIQSPPLFTDTFMMVYMHVMTLLGLTGYAGAVATSARSDQITYFVQCNKETMELYERIAKLMLKKGIYSKPPRINTPKEVEFVNNQHYLSGWFGKKRPLSAVEISGISFNMVKIIVKVVLEIGFGQVCQTEDVKKYFQRGKKICEKQFGMLSSTLTKDELASPASWVSEVTNSTVAPYSEKLMLNHIVILISAAIGYYGAGVSVSQRRDLALEYTRLMAEVGLYAEDGSQLLIKYGWLEQPPLADDWEKLANMK</sequence>
<keyword evidence="1" id="KW-0472">Membrane</keyword>
<comment type="caution">
    <text evidence="2">The sequence shown here is derived from an EMBL/GenBank/DDBJ whole genome shotgun (WGS) entry which is preliminary data.</text>
</comment>
<evidence type="ECO:0000256" key="1">
    <source>
        <dbReference type="SAM" id="Phobius"/>
    </source>
</evidence>
<feature type="transmembrane region" description="Helical" evidence="1">
    <location>
        <begin position="265"/>
        <end position="283"/>
    </location>
</feature>
<keyword evidence="1" id="KW-1133">Transmembrane helix</keyword>
<dbReference type="EMBL" id="JBIACJ010000002">
    <property type="protein sequence ID" value="MFE8695934.1"/>
    <property type="molecule type" value="Genomic_DNA"/>
</dbReference>
<dbReference type="InterPro" id="IPR012347">
    <property type="entry name" value="Ferritin-like"/>
</dbReference>
<dbReference type="RefSeq" id="WP_389216889.1">
    <property type="nucleotide sequence ID" value="NZ_JBIACJ010000002.1"/>
</dbReference>
<organism evidence="2 3">
    <name type="scientific">Cytobacillus mangrovibacter</name>
    <dbReference type="NCBI Taxonomy" id="3299024"/>
    <lineage>
        <taxon>Bacteria</taxon>
        <taxon>Bacillati</taxon>
        <taxon>Bacillota</taxon>
        <taxon>Bacilli</taxon>
        <taxon>Bacillales</taxon>
        <taxon>Bacillaceae</taxon>
        <taxon>Cytobacillus</taxon>
    </lineage>
</organism>